<protein>
    <submittedName>
        <fullName evidence="3">DUF2382 domain-containing protein</fullName>
    </submittedName>
</protein>
<comment type="caution">
    <text evidence="3">The sequence shown here is derived from an EMBL/GenBank/DDBJ whole genome shotgun (WGS) entry which is preliminary data.</text>
</comment>
<dbReference type="AlphaFoldDB" id="A0A5C8K9A3"/>
<feature type="domain" description="DUF2382" evidence="2">
    <location>
        <begin position="165"/>
        <end position="275"/>
    </location>
</feature>
<gene>
    <name evidence="3" type="ORF">FVR03_08725</name>
</gene>
<dbReference type="InterPro" id="IPR052967">
    <property type="entry name" value="Stress_Response_Assoc"/>
</dbReference>
<accession>A0A5C8K9A3</accession>
<dbReference type="Proteomes" id="UP000321926">
    <property type="component" value="Unassembled WGS sequence"/>
</dbReference>
<evidence type="ECO:0000313" key="4">
    <source>
        <dbReference type="Proteomes" id="UP000321926"/>
    </source>
</evidence>
<sequence>MMSQTVVGIFEKGVDAQMAAQRLESSNISSSAIDILHNDSDSSYPSSTAAGAAGIAPSTTAVHTPGQENRDKSSSVSNFFRNLFDDDDDEATKYTNAARQSWIVTVHANSKEEAQHVAETMDSCGAVDVEERSRNISSGLNTSAGTTTGSTGSIDREFERGETSIPIVEEHMEIGKRTQETGGVTVRSRILERPVEEKLRLREEHVFVERNPVNRPATEADLKNFKEGETRITEHAEVPLVNKEARVVEEVNIGKRTETREETITGTERKTEVDIDKLNPDKDRDFDRNEGRPGNPGIL</sequence>
<dbReference type="Pfam" id="PF09557">
    <property type="entry name" value="DUF2382"/>
    <property type="match status" value="1"/>
</dbReference>
<feature type="compositionally biased region" description="Basic and acidic residues" evidence="1">
    <location>
        <begin position="255"/>
        <end position="291"/>
    </location>
</feature>
<keyword evidence="4" id="KW-1185">Reference proteome</keyword>
<feature type="region of interest" description="Disordered" evidence="1">
    <location>
        <begin position="255"/>
        <end position="299"/>
    </location>
</feature>
<evidence type="ECO:0000259" key="2">
    <source>
        <dbReference type="Pfam" id="PF09557"/>
    </source>
</evidence>
<evidence type="ECO:0000313" key="3">
    <source>
        <dbReference type="EMBL" id="TXK47940.1"/>
    </source>
</evidence>
<evidence type="ECO:0000256" key="1">
    <source>
        <dbReference type="SAM" id="MobiDB-lite"/>
    </source>
</evidence>
<dbReference type="EMBL" id="VRTY01000026">
    <property type="protein sequence ID" value="TXK47940.1"/>
    <property type="molecule type" value="Genomic_DNA"/>
</dbReference>
<proteinExistence type="predicted"/>
<dbReference type="PANTHER" id="PTHR38463">
    <property type="entry name" value="STRESS RESPONSE PROTEIN YSNF"/>
    <property type="match status" value="1"/>
</dbReference>
<name>A0A5C8K9A3_9BACT</name>
<dbReference type="PANTHER" id="PTHR38463:SF1">
    <property type="entry name" value="STRESS RESPONSE PROTEIN YSNF"/>
    <property type="match status" value="1"/>
</dbReference>
<dbReference type="OrthoDB" id="581516at2"/>
<organism evidence="3 4">
    <name type="scientific">Pontibacter qinzhouensis</name>
    <dbReference type="NCBI Taxonomy" id="2603253"/>
    <lineage>
        <taxon>Bacteria</taxon>
        <taxon>Pseudomonadati</taxon>
        <taxon>Bacteroidota</taxon>
        <taxon>Cytophagia</taxon>
        <taxon>Cytophagales</taxon>
        <taxon>Hymenobacteraceae</taxon>
        <taxon>Pontibacter</taxon>
    </lineage>
</organism>
<reference evidence="3 4" key="1">
    <citation type="submission" date="2019-08" db="EMBL/GenBank/DDBJ databases">
        <authorList>
            <person name="Shi S."/>
        </authorList>
    </citation>
    <scope>NUCLEOTIDE SEQUENCE [LARGE SCALE GENOMIC DNA]</scope>
    <source>
        <strain evidence="3 4">GY10130</strain>
    </source>
</reference>
<dbReference type="InterPro" id="IPR019060">
    <property type="entry name" value="DUF2382"/>
</dbReference>